<gene>
    <name evidence="1" type="ORF">ARMSODRAFT_960772</name>
</gene>
<evidence type="ECO:0000313" key="1">
    <source>
        <dbReference type="EMBL" id="PBK65877.1"/>
    </source>
</evidence>
<keyword evidence="2" id="KW-1185">Reference proteome</keyword>
<proteinExistence type="predicted"/>
<evidence type="ECO:0000313" key="2">
    <source>
        <dbReference type="Proteomes" id="UP000218334"/>
    </source>
</evidence>
<name>A0A2H3BMS9_9AGAR</name>
<protein>
    <submittedName>
        <fullName evidence="1">Uncharacterized protein</fullName>
    </submittedName>
</protein>
<dbReference type="Proteomes" id="UP000218334">
    <property type="component" value="Unassembled WGS sequence"/>
</dbReference>
<organism evidence="1 2">
    <name type="scientific">Armillaria solidipes</name>
    <dbReference type="NCBI Taxonomy" id="1076256"/>
    <lineage>
        <taxon>Eukaryota</taxon>
        <taxon>Fungi</taxon>
        <taxon>Dikarya</taxon>
        <taxon>Basidiomycota</taxon>
        <taxon>Agaricomycotina</taxon>
        <taxon>Agaricomycetes</taxon>
        <taxon>Agaricomycetidae</taxon>
        <taxon>Agaricales</taxon>
        <taxon>Marasmiineae</taxon>
        <taxon>Physalacriaceae</taxon>
        <taxon>Armillaria</taxon>
    </lineage>
</organism>
<sequence length="83" mass="9283">MVGVVRDIEPSVVKDKRQPGVVGDGKKPGVARDKRSLTSIETKRLACYREFARLCLEPSSMEHLLRFVLSTSSTYSARLCSRI</sequence>
<accession>A0A2H3BMS9</accession>
<reference evidence="2" key="1">
    <citation type="journal article" date="2017" name="Nat. Ecol. Evol.">
        <title>Genome expansion and lineage-specific genetic innovations in the forest pathogenic fungi Armillaria.</title>
        <authorList>
            <person name="Sipos G."/>
            <person name="Prasanna A.N."/>
            <person name="Walter M.C."/>
            <person name="O'Connor E."/>
            <person name="Balint B."/>
            <person name="Krizsan K."/>
            <person name="Kiss B."/>
            <person name="Hess J."/>
            <person name="Varga T."/>
            <person name="Slot J."/>
            <person name="Riley R."/>
            <person name="Boka B."/>
            <person name="Rigling D."/>
            <person name="Barry K."/>
            <person name="Lee J."/>
            <person name="Mihaltcheva S."/>
            <person name="LaButti K."/>
            <person name="Lipzen A."/>
            <person name="Waldron R."/>
            <person name="Moloney N.M."/>
            <person name="Sperisen C."/>
            <person name="Kredics L."/>
            <person name="Vagvoelgyi C."/>
            <person name="Patrignani A."/>
            <person name="Fitzpatrick D."/>
            <person name="Nagy I."/>
            <person name="Doyle S."/>
            <person name="Anderson J.B."/>
            <person name="Grigoriev I.V."/>
            <person name="Gueldener U."/>
            <person name="Muensterkoetter M."/>
            <person name="Nagy L.G."/>
        </authorList>
    </citation>
    <scope>NUCLEOTIDE SEQUENCE [LARGE SCALE GENOMIC DNA]</scope>
    <source>
        <strain evidence="2">28-4</strain>
    </source>
</reference>
<dbReference type="EMBL" id="KZ293443">
    <property type="protein sequence ID" value="PBK65877.1"/>
    <property type="molecule type" value="Genomic_DNA"/>
</dbReference>
<dbReference type="AlphaFoldDB" id="A0A2H3BMS9"/>